<dbReference type="PATRIC" id="fig|1329909.3.peg.3622"/>
<accession>T0HR06</accession>
<name>T0HR06_9SPHN</name>
<dbReference type="EMBL" id="ATHO01000161">
    <property type="protein sequence ID" value="EQA99968.1"/>
    <property type="molecule type" value="Genomic_DNA"/>
</dbReference>
<sequence length="238" mass="26412">MTQDTAASAPAAEDASDLDIAREIASVDFMSLPSRHEIIGNPGMVAKAPTKVTALAPEHREGILAQLSTYPAEMREEMEAKLVQEKAAELVAGYRRHTGPGDGATEFHKERWAIAREIEDLNRELDHVLLKLTEVAHIDPKTGEQTLRYPIGHPRRTGLEAEMDRINHAINLLTGVEGEKRLKTAMDKSIAAERARRAELADAAEVERRAKHLAREAELNRRAESKARFLSSNVSSWN</sequence>
<keyword evidence="2" id="KW-1185">Reference proteome</keyword>
<comment type="caution">
    <text evidence="1">The sequence shown here is derived from an EMBL/GenBank/DDBJ whole genome shotgun (WGS) entry which is preliminary data.</text>
</comment>
<dbReference type="RefSeq" id="WP_021239772.1">
    <property type="nucleotide sequence ID" value="NZ_ATHO01000161.1"/>
</dbReference>
<proteinExistence type="predicted"/>
<dbReference type="AlphaFoldDB" id="T0HR06"/>
<evidence type="ECO:0000313" key="1">
    <source>
        <dbReference type="EMBL" id="EQA99968.1"/>
    </source>
</evidence>
<evidence type="ECO:0000313" key="2">
    <source>
        <dbReference type="Proteomes" id="UP000015525"/>
    </source>
</evidence>
<gene>
    <name evidence="1" type="ORF">L288_18830</name>
</gene>
<dbReference type="Proteomes" id="UP000015525">
    <property type="component" value="Unassembled WGS sequence"/>
</dbReference>
<organism evidence="1 2">
    <name type="scientific">Sphingobium quisquiliarum P25</name>
    <dbReference type="NCBI Taxonomy" id="1329909"/>
    <lineage>
        <taxon>Bacteria</taxon>
        <taxon>Pseudomonadati</taxon>
        <taxon>Pseudomonadota</taxon>
        <taxon>Alphaproteobacteria</taxon>
        <taxon>Sphingomonadales</taxon>
        <taxon>Sphingomonadaceae</taxon>
        <taxon>Sphingobium</taxon>
    </lineage>
</organism>
<reference evidence="1 2" key="1">
    <citation type="journal article" date="2013" name="Genome Announc.">
        <title>Draft Genome Sequence of Sphingobium quisquiliarum Strain P25T, a Novel Hexachlorocyclohexane (HCH)-Degrading Bacterium Isolated from an HCH Dumpsite.</title>
        <authorList>
            <person name="Kumar Singh A."/>
            <person name="Sangwan N."/>
            <person name="Sharma A."/>
            <person name="Gupta V."/>
            <person name="Khurana J.P."/>
            <person name="Lal R."/>
        </authorList>
    </citation>
    <scope>NUCLEOTIDE SEQUENCE [LARGE SCALE GENOMIC DNA]</scope>
    <source>
        <strain evidence="1 2">P25</strain>
    </source>
</reference>
<protein>
    <submittedName>
        <fullName evidence="1">Uncharacterized protein</fullName>
    </submittedName>
</protein>